<dbReference type="PROSITE" id="PS51063">
    <property type="entry name" value="HTH_CRP_2"/>
    <property type="match status" value="1"/>
</dbReference>
<gene>
    <name evidence="2" type="ORF">NBRC111893_299</name>
</gene>
<dbReference type="GO" id="GO:0006355">
    <property type="term" value="P:regulation of DNA-templated transcription"/>
    <property type="evidence" value="ECO:0007669"/>
    <property type="project" value="InterPro"/>
</dbReference>
<feature type="domain" description="HTH crp-type" evidence="1">
    <location>
        <begin position="1"/>
        <end position="62"/>
    </location>
</feature>
<proteinExistence type="predicted"/>
<accession>A0A401FIF9</accession>
<dbReference type="Proteomes" id="UP000286974">
    <property type="component" value="Unassembled WGS sequence"/>
</dbReference>
<evidence type="ECO:0000313" key="3">
    <source>
        <dbReference type="Proteomes" id="UP000286974"/>
    </source>
</evidence>
<evidence type="ECO:0000313" key="2">
    <source>
        <dbReference type="EMBL" id="GAY72153.1"/>
    </source>
</evidence>
<evidence type="ECO:0000259" key="1">
    <source>
        <dbReference type="PROSITE" id="PS51063"/>
    </source>
</evidence>
<dbReference type="SUPFAM" id="SSF46785">
    <property type="entry name" value="Winged helix' DNA-binding domain"/>
    <property type="match status" value="1"/>
</dbReference>
<dbReference type="AlphaFoldDB" id="A0A401FIF9"/>
<dbReference type="Pfam" id="PF13545">
    <property type="entry name" value="HTH_Crp_2"/>
    <property type="match status" value="1"/>
</dbReference>
<name>A0A401FIF9_9LACO</name>
<dbReference type="Gene3D" id="1.10.10.10">
    <property type="entry name" value="Winged helix-like DNA-binding domain superfamily/Winged helix DNA-binding domain"/>
    <property type="match status" value="1"/>
</dbReference>
<protein>
    <submittedName>
        <fullName evidence="2">Transcriptional regulator ArcR essential for anaerobic expression of the ADI pathway, Crp/Fnr family</fullName>
    </submittedName>
</protein>
<dbReference type="EMBL" id="BEXA01000001">
    <property type="protein sequence ID" value="GAY72153.1"/>
    <property type="molecule type" value="Genomic_DNA"/>
</dbReference>
<keyword evidence="3" id="KW-1185">Reference proteome</keyword>
<comment type="caution">
    <text evidence="2">The sequence shown here is derived from an EMBL/GenBank/DDBJ whole genome shotgun (WGS) entry which is preliminary data.</text>
</comment>
<dbReference type="GO" id="GO:0003677">
    <property type="term" value="F:DNA binding"/>
    <property type="evidence" value="ECO:0007669"/>
    <property type="project" value="InterPro"/>
</dbReference>
<sequence>MGQQIGEKQQDGTTLIPYPMTLIELSKISGTTRETTSQMVSELVNDQRILYGKKYFRILTNE</sequence>
<dbReference type="InterPro" id="IPR036388">
    <property type="entry name" value="WH-like_DNA-bd_sf"/>
</dbReference>
<dbReference type="InterPro" id="IPR036390">
    <property type="entry name" value="WH_DNA-bd_sf"/>
</dbReference>
<organism evidence="2 3">
    <name type="scientific">Lentilactobacillus kosonis</name>
    <dbReference type="NCBI Taxonomy" id="2810561"/>
    <lineage>
        <taxon>Bacteria</taxon>
        <taxon>Bacillati</taxon>
        <taxon>Bacillota</taxon>
        <taxon>Bacilli</taxon>
        <taxon>Lactobacillales</taxon>
        <taxon>Lactobacillaceae</taxon>
        <taxon>Lentilactobacillus</taxon>
    </lineage>
</organism>
<reference evidence="2 3" key="1">
    <citation type="submission" date="2017-11" db="EMBL/GenBank/DDBJ databases">
        <title>Draft Genome Sequence of Lactobacillus curieae NBRC 111893 isolated from Koso, a Japanese sugar-Vegetable Fermented Beverage.</title>
        <authorList>
            <person name="Chiou T.Y."/>
            <person name="Oshima K."/>
            <person name="Suda W."/>
            <person name="Hattori M."/>
            <person name="Takahashi T."/>
        </authorList>
    </citation>
    <scope>NUCLEOTIDE SEQUENCE [LARGE SCALE GENOMIC DNA]</scope>
    <source>
        <strain evidence="2 3">NBRC111893</strain>
    </source>
</reference>
<dbReference type="InterPro" id="IPR012318">
    <property type="entry name" value="HTH_CRP"/>
</dbReference>